<dbReference type="Gene3D" id="3.40.50.10320">
    <property type="entry name" value="LmbE-like"/>
    <property type="match status" value="1"/>
</dbReference>
<dbReference type="PANTHER" id="PTHR12993">
    <property type="entry name" value="N-ACETYLGLUCOSAMINYL-PHOSPHATIDYLINOSITOL DE-N-ACETYLASE-RELATED"/>
    <property type="match status" value="1"/>
</dbReference>
<proteinExistence type="predicted"/>
<reference evidence="1 2" key="1">
    <citation type="submission" date="2017-01" db="EMBL/GenBank/DDBJ databases">
        <title>A new Hymenobacter.</title>
        <authorList>
            <person name="Liang Y."/>
            <person name="Feng F."/>
        </authorList>
    </citation>
    <scope>NUCLEOTIDE SEQUENCE [LARGE SCALE GENOMIC DNA]</scope>
    <source>
        <strain evidence="1">MIMBbqt21</strain>
    </source>
</reference>
<dbReference type="SUPFAM" id="SSF102588">
    <property type="entry name" value="LmbE-like"/>
    <property type="match status" value="1"/>
</dbReference>
<dbReference type="Proteomes" id="UP000194873">
    <property type="component" value="Unassembled WGS sequence"/>
</dbReference>
<dbReference type="OrthoDB" id="9778719at2"/>
<name>A0A243WHM1_9BACT</name>
<evidence type="ECO:0000313" key="1">
    <source>
        <dbReference type="EMBL" id="OUJ74977.1"/>
    </source>
</evidence>
<evidence type="ECO:0000313" key="2">
    <source>
        <dbReference type="Proteomes" id="UP000194873"/>
    </source>
</evidence>
<comment type="caution">
    <text evidence="1">The sequence shown here is derived from an EMBL/GenBank/DDBJ whole genome shotgun (WGS) entry which is preliminary data.</text>
</comment>
<organism evidence="1 2">
    <name type="scientific">Hymenobacter crusticola</name>
    <dbReference type="NCBI Taxonomy" id="1770526"/>
    <lineage>
        <taxon>Bacteria</taxon>
        <taxon>Pseudomonadati</taxon>
        <taxon>Bacteroidota</taxon>
        <taxon>Cytophagia</taxon>
        <taxon>Cytophagales</taxon>
        <taxon>Hymenobacteraceae</taxon>
        <taxon>Hymenobacter</taxon>
    </lineage>
</organism>
<dbReference type="InterPro" id="IPR003737">
    <property type="entry name" value="GlcNAc_PI_deacetylase-related"/>
</dbReference>
<dbReference type="EMBL" id="MTSE01000003">
    <property type="protein sequence ID" value="OUJ74977.1"/>
    <property type="molecule type" value="Genomic_DNA"/>
</dbReference>
<dbReference type="Pfam" id="PF02585">
    <property type="entry name" value="PIG-L"/>
    <property type="match status" value="1"/>
</dbReference>
<dbReference type="NCBIfam" id="TIGR04001">
    <property type="entry name" value="thiol_BshB1"/>
    <property type="match status" value="1"/>
</dbReference>
<dbReference type="GO" id="GO:0071793">
    <property type="term" value="P:bacillithiol biosynthetic process"/>
    <property type="evidence" value="ECO:0007669"/>
    <property type="project" value="InterPro"/>
</dbReference>
<dbReference type="GO" id="GO:0016811">
    <property type="term" value="F:hydrolase activity, acting on carbon-nitrogen (but not peptide) bonds, in linear amides"/>
    <property type="evidence" value="ECO:0007669"/>
    <property type="project" value="TreeGrafter"/>
</dbReference>
<sequence length="241" mass="26450">MKLDILAIASHPDDAELGCVGTLLSAAAQGKKIGIVDLTRGELGTRGTPEIRAAEAAASAQILGLHARENLGLPDGFFRNDQEHQLPIIAAVRRYQPEIVLLNALHDRHPDHGRGSQLASEACFLAGLRMIETLDTDGQPQAAWRPKQVYHYIQDRQIAPDLVVDITPHWETKLASIRAFRTQFHDPESTSSEPQTYISGANFFNFLEARAREMGHIIGVDFGEGFTAERALGVRDLSALL</sequence>
<protein>
    <submittedName>
        <fullName evidence="1">Bacillithiol biosynthesis deacetylase BshB1</fullName>
    </submittedName>
</protein>
<dbReference type="AlphaFoldDB" id="A0A243WHM1"/>
<dbReference type="InterPro" id="IPR023842">
    <property type="entry name" value="Bacillithiol_biosynth_BshB1"/>
</dbReference>
<accession>A0A243WHM1</accession>
<dbReference type="PANTHER" id="PTHR12993:SF30">
    <property type="entry name" value="N-ACETYL-ALPHA-D-GLUCOSAMINYL L-MALATE DEACETYLASE 1"/>
    <property type="match status" value="1"/>
</dbReference>
<dbReference type="RefSeq" id="WP_086593780.1">
    <property type="nucleotide sequence ID" value="NZ_MTSE01000003.1"/>
</dbReference>
<dbReference type="InterPro" id="IPR024078">
    <property type="entry name" value="LmbE-like_dom_sf"/>
</dbReference>
<gene>
    <name evidence="1" type="ORF">BXP70_07740</name>
</gene>
<keyword evidence="2" id="KW-1185">Reference proteome</keyword>
<dbReference type="GO" id="GO:0019213">
    <property type="term" value="F:deacetylase activity"/>
    <property type="evidence" value="ECO:0007669"/>
    <property type="project" value="InterPro"/>
</dbReference>